<proteinExistence type="predicted"/>
<organism evidence="1 2">
    <name type="scientific">Arcicella rigui</name>
    <dbReference type="NCBI Taxonomy" id="797020"/>
    <lineage>
        <taxon>Bacteria</taxon>
        <taxon>Pseudomonadati</taxon>
        <taxon>Bacteroidota</taxon>
        <taxon>Cytophagia</taxon>
        <taxon>Cytophagales</taxon>
        <taxon>Flectobacillaceae</taxon>
        <taxon>Arcicella</taxon>
    </lineage>
</organism>
<gene>
    <name evidence="1" type="ORF">VB248_13000</name>
</gene>
<dbReference type="InterPro" id="IPR042099">
    <property type="entry name" value="ANL_N_sf"/>
</dbReference>
<reference evidence="1 2" key="1">
    <citation type="submission" date="2023-12" db="EMBL/GenBank/DDBJ databases">
        <title>Novel species of the genus Arcicella isolated from rivers.</title>
        <authorList>
            <person name="Lu H."/>
        </authorList>
    </citation>
    <scope>NUCLEOTIDE SEQUENCE [LARGE SCALE GENOMIC DNA]</scope>
    <source>
        <strain evidence="1 2">KCTC 23307</strain>
    </source>
</reference>
<evidence type="ECO:0000313" key="2">
    <source>
        <dbReference type="Proteomes" id="UP001302949"/>
    </source>
</evidence>
<comment type="caution">
    <text evidence="1">The sequence shown here is derived from an EMBL/GenBank/DDBJ whole genome shotgun (WGS) entry which is preliminary data.</text>
</comment>
<dbReference type="GO" id="GO:0016740">
    <property type="term" value="F:transferase activity"/>
    <property type="evidence" value="ECO:0007669"/>
    <property type="project" value="UniProtKB-KW"/>
</dbReference>
<dbReference type="Gene3D" id="3.40.50.12780">
    <property type="entry name" value="N-terminal domain of ligase-like"/>
    <property type="match status" value="1"/>
</dbReference>
<dbReference type="Proteomes" id="UP001302949">
    <property type="component" value="Unassembled WGS sequence"/>
</dbReference>
<evidence type="ECO:0000313" key="1">
    <source>
        <dbReference type="EMBL" id="MEA5140062.1"/>
    </source>
</evidence>
<keyword evidence="1" id="KW-0808">Transferase</keyword>
<keyword evidence="2" id="KW-1185">Reference proteome</keyword>
<dbReference type="RefSeq" id="WP_323297218.1">
    <property type="nucleotide sequence ID" value="NZ_JAYFUM010000014.1"/>
</dbReference>
<sequence length="336" mass="37992">MTEATQLKARVLNLSPENFEALAMDIFRFQAQNNPVYAAYLANLRVEIQAIKTLKEIPFLPIEFFKTQSIITGDIEPKVIFESSGTTGQNTSRHLVADPDFYLQIAEQIFEKFYGKLSDFTILALLPSYLERNNSSLVYMVQHFIQQSKSPDSGFYLNNYQELGATMKRISAEKPDKKILLIGVTFGLLDFAEAGLDLSFLQDFNNLIVMETGGMKGRRKELLREEVHEILTKAFAVDKIHSEYGMTELLSQGYSFGEGIFDLPVSMKILLRDVNDPFNVENQHRGGINVVDLANVDSCSFIETKDLGSFVTGNQQFRVLGRFDNSDIRGCNLMIM</sequence>
<protein>
    <submittedName>
        <fullName evidence="1">Acyl transferase</fullName>
    </submittedName>
</protein>
<dbReference type="EMBL" id="JAYFUM010000014">
    <property type="protein sequence ID" value="MEA5140062.1"/>
    <property type="molecule type" value="Genomic_DNA"/>
</dbReference>
<accession>A0ABU5QBX2</accession>
<name>A0ABU5QBX2_9BACT</name>